<keyword evidence="2" id="KW-0560">Oxidoreductase</keyword>
<feature type="binding site" evidence="3">
    <location>
        <begin position="45"/>
        <end position="46"/>
    </location>
    <ligand>
        <name>FAD</name>
        <dbReference type="ChEBI" id="CHEBI:57692"/>
    </ligand>
</feature>
<dbReference type="SUPFAM" id="SSF51905">
    <property type="entry name" value="FAD/NAD(P)-binding domain"/>
    <property type="match status" value="1"/>
</dbReference>
<keyword evidence="6" id="KW-1185">Reference proteome</keyword>
<comment type="cofactor">
    <cofactor evidence="1">
        <name>FAD</name>
        <dbReference type="ChEBI" id="CHEBI:57692"/>
    </cofactor>
</comment>
<evidence type="ECO:0000313" key="6">
    <source>
        <dbReference type="Proteomes" id="UP000614490"/>
    </source>
</evidence>
<dbReference type="InterPro" id="IPR001613">
    <property type="entry name" value="Flavin_amine_oxidase"/>
</dbReference>
<dbReference type="GO" id="GO:0001716">
    <property type="term" value="F:L-amino-acid oxidase activity"/>
    <property type="evidence" value="ECO:0007669"/>
    <property type="project" value="TreeGrafter"/>
</dbReference>
<evidence type="ECO:0000256" key="2">
    <source>
        <dbReference type="ARBA" id="ARBA00023002"/>
    </source>
</evidence>
<dbReference type="InterPro" id="IPR002937">
    <property type="entry name" value="Amino_oxidase"/>
</dbReference>
<dbReference type="InterPro" id="IPR050281">
    <property type="entry name" value="Flavin_monoamine_oxidase"/>
</dbReference>
<dbReference type="PRINTS" id="PR00757">
    <property type="entry name" value="AMINEOXDASEF"/>
</dbReference>
<feature type="binding site" evidence="3">
    <location>
        <position position="450"/>
    </location>
    <ligand>
        <name>FAD</name>
        <dbReference type="ChEBI" id="CHEBI:57692"/>
    </ligand>
</feature>
<gene>
    <name evidence="5" type="ORF">H0267_13805</name>
</gene>
<reference evidence="5 6" key="1">
    <citation type="journal article" date="2005" name="Int. J. Syst. Evol. Microbiol.">
        <title>Halobacillus yeomjeoni sp. nov., isolated from a marine solar saltern in Korea.</title>
        <authorList>
            <person name="Yoon J.H."/>
            <person name="Kang S.J."/>
            <person name="Lee C.H."/>
            <person name="Oh H.W."/>
            <person name="Oh T.K."/>
        </authorList>
    </citation>
    <scope>NUCLEOTIDE SEQUENCE [LARGE SCALE GENOMIC DNA]</scope>
    <source>
        <strain evidence="5 6">KCTC 3957</strain>
    </source>
</reference>
<comment type="caution">
    <text evidence="5">The sequence shown here is derived from an EMBL/GenBank/DDBJ whole genome shotgun (WGS) entry which is preliminary data.</text>
</comment>
<evidence type="ECO:0000313" key="5">
    <source>
        <dbReference type="EMBL" id="MBH0231298.1"/>
    </source>
</evidence>
<evidence type="ECO:0000256" key="1">
    <source>
        <dbReference type="ARBA" id="ARBA00001974"/>
    </source>
</evidence>
<sequence length="476" mass="54062">MISIIKNGLPKTDTPKKVLIIGAGMAGLVAGSLLKKAGHEIAIIEANDRVGGRIYTDRSSFSDGAYLDFGAMRIPENHKLVFEYIMKFNLPYNRFLNTSPKDIIFANGVKTTRAAYEQNPDILNFPLEPHEKGKTAAQLLVEAVQPFHTLYKNSTPEEQKRLMEKFDRYSIENFLRFNPLGPSLSPNAIRLVKVLVGIEGFAELSFTNILFDIVNTVFNEDLQFYEITGGNDQLPKSFLKDLKAHIYFNEKVLRISNLKNKVIVQTRNLKTGEFHTFQGDYIVLAIPFSVFQFIEVIPYETFSFEKWKAIRELHYVAAVKVAIEFKRRFWEEQGLQGANMITDFPNRFTYTPSPMSPEQTSGVVLASYSWGDNAKLWSALTEQERIYQALQDLAKIHGDEVYKEYQNAASFSWGQNPYSAGCFTLYKPNQAANFPDIINRPEGRIHFAGEHASDFHGWIEGAIQSGVRAAHEVNNR</sequence>
<evidence type="ECO:0000256" key="3">
    <source>
        <dbReference type="PIRSR" id="PIRSR601613-1"/>
    </source>
</evidence>
<dbReference type="InterPro" id="IPR036188">
    <property type="entry name" value="FAD/NAD-bd_sf"/>
</dbReference>
<dbReference type="AlphaFoldDB" id="A0A931MVQ3"/>
<dbReference type="SUPFAM" id="SSF54373">
    <property type="entry name" value="FAD-linked reductases, C-terminal domain"/>
    <property type="match status" value="1"/>
</dbReference>
<dbReference type="Proteomes" id="UP000614490">
    <property type="component" value="Unassembled WGS sequence"/>
</dbReference>
<proteinExistence type="predicted"/>
<organism evidence="5 6">
    <name type="scientific">Halobacillus yeomjeoni</name>
    <dbReference type="NCBI Taxonomy" id="311194"/>
    <lineage>
        <taxon>Bacteria</taxon>
        <taxon>Bacillati</taxon>
        <taxon>Bacillota</taxon>
        <taxon>Bacilli</taxon>
        <taxon>Bacillales</taxon>
        <taxon>Bacillaceae</taxon>
        <taxon>Halobacillus</taxon>
    </lineage>
</organism>
<dbReference type="EMBL" id="JADZSC010000003">
    <property type="protein sequence ID" value="MBH0231298.1"/>
    <property type="molecule type" value="Genomic_DNA"/>
</dbReference>
<feature type="domain" description="Amine oxidase" evidence="4">
    <location>
        <begin position="25"/>
        <end position="473"/>
    </location>
</feature>
<dbReference type="Pfam" id="PF01593">
    <property type="entry name" value="Amino_oxidase"/>
    <property type="match status" value="1"/>
</dbReference>
<feature type="binding site" evidence="3">
    <location>
        <position position="252"/>
    </location>
    <ligand>
        <name>FAD</name>
        <dbReference type="ChEBI" id="CHEBI:57692"/>
    </ligand>
</feature>
<dbReference type="Gene3D" id="3.50.50.60">
    <property type="entry name" value="FAD/NAD(P)-binding domain"/>
    <property type="match status" value="1"/>
</dbReference>
<feature type="binding site" evidence="3">
    <location>
        <begin position="70"/>
        <end position="73"/>
    </location>
    <ligand>
        <name>FAD</name>
        <dbReference type="ChEBI" id="CHEBI:57692"/>
    </ligand>
</feature>
<name>A0A931MVQ3_9BACI</name>
<feature type="binding site" evidence="3">
    <location>
        <position position="73"/>
    </location>
    <ligand>
        <name>substrate</name>
    </ligand>
</feature>
<dbReference type="PANTHER" id="PTHR10742">
    <property type="entry name" value="FLAVIN MONOAMINE OXIDASE"/>
    <property type="match status" value="1"/>
</dbReference>
<protein>
    <submittedName>
        <fullName evidence="5">Flavin monoamine oxidase family protein</fullName>
    </submittedName>
</protein>
<dbReference type="GO" id="GO:0009063">
    <property type="term" value="P:amino acid catabolic process"/>
    <property type="evidence" value="ECO:0007669"/>
    <property type="project" value="TreeGrafter"/>
</dbReference>
<dbReference type="PANTHER" id="PTHR10742:SF342">
    <property type="entry name" value="AMINE OXIDASE"/>
    <property type="match status" value="1"/>
</dbReference>
<evidence type="ECO:0000259" key="4">
    <source>
        <dbReference type="Pfam" id="PF01593"/>
    </source>
</evidence>
<dbReference type="Gene3D" id="1.10.405.10">
    <property type="entry name" value="Guanine Nucleotide Dissociation Inhibitor, domain 1"/>
    <property type="match status" value="1"/>
</dbReference>
<dbReference type="Gene3D" id="3.90.660.10">
    <property type="match status" value="1"/>
</dbReference>
<accession>A0A931MVQ3</accession>